<proteinExistence type="inferred from homology"/>
<evidence type="ECO:0000313" key="8">
    <source>
        <dbReference type="EMBL" id="RBQ17581.1"/>
    </source>
</evidence>
<feature type="region of interest" description="Disordered" evidence="5">
    <location>
        <begin position="499"/>
        <end position="566"/>
    </location>
</feature>
<evidence type="ECO:0000256" key="4">
    <source>
        <dbReference type="ARBA" id="ARBA00023163"/>
    </source>
</evidence>
<dbReference type="Pfam" id="PF04542">
    <property type="entry name" value="Sigma70_r2"/>
    <property type="match status" value="1"/>
</dbReference>
<reference evidence="8 9" key="1">
    <citation type="submission" date="2018-06" db="EMBL/GenBank/DDBJ databases">
        <title>Sphaerisporangium craniellae sp. nov., isolated from a marine sponge in the South China Sea.</title>
        <authorList>
            <person name="Li L."/>
        </authorList>
    </citation>
    <scope>NUCLEOTIDE SEQUENCE [LARGE SCALE GENOMIC DNA]</scope>
    <source>
        <strain evidence="8 9">LHW63015</strain>
    </source>
</reference>
<sequence>MLCQGRTFPARTTHPPDVGVQCDVGPWRGQWTRPADVPVLRGGRSVPGWPNTGRADDHLLVEALRRADAHAPADLYDAYGERLYDYACSRLPHPEAAAEAVHNALVTACEAVDRLGDSRRLRAWVYALTRHQCLARPRRRTGTPPLAAPVPEDDEDEIDDPELAELVFEVLGELAPGDREVLELAVRHALGDAEVAAVLGLTTRQIAARVGRARDLLELAAAAVVLARVGRAHCPDLSAMVDSLEGPLPPLLRKRLSAHIGGCEICHELRHRHVSAERLLAAVPIGYPPLSLRHRVIDTCANPDREQTRREIAKRTERFDKAGFPLPAERRSRRRPRRLTALVITASCVLAATVAVVVVNGTAEPAGVRAAPAPSPSVFTPGAEPTAADEAPGDPLEEETEEPEETAEPPTPSAAPTPAPRRTTRPATASPSASRRPPAVSARLAVSCPADLGASGAGLIQLAARGSAVSWNASVSGEMGLSARRGRLAAGKGASVWITVEDPGEPGDGQVSIRSNGGSRTCAVSWPGQDVEAPEPPRDTPEPPGPEPSESAPAPSPQDGGVAQSD</sequence>
<dbReference type="InterPro" id="IPR036388">
    <property type="entry name" value="WH-like_DNA-bd_sf"/>
</dbReference>
<dbReference type="AlphaFoldDB" id="A0A366LUH0"/>
<dbReference type="Gene3D" id="1.10.1740.10">
    <property type="match status" value="1"/>
</dbReference>
<dbReference type="InterPro" id="IPR014284">
    <property type="entry name" value="RNA_pol_sigma-70_dom"/>
</dbReference>
<keyword evidence="4" id="KW-0804">Transcription</keyword>
<protein>
    <recommendedName>
        <fullName evidence="7">RNA polymerase sigma-70 region 2 domain-containing protein</fullName>
    </recommendedName>
</protein>
<dbReference type="SUPFAM" id="SSF88659">
    <property type="entry name" value="Sigma3 and sigma4 domains of RNA polymerase sigma factors"/>
    <property type="match status" value="1"/>
</dbReference>
<dbReference type="Gene3D" id="1.10.10.10">
    <property type="entry name" value="Winged helix-like DNA-binding domain superfamily/Winged helix DNA-binding domain"/>
    <property type="match status" value="1"/>
</dbReference>
<evidence type="ECO:0000256" key="5">
    <source>
        <dbReference type="SAM" id="MobiDB-lite"/>
    </source>
</evidence>
<dbReference type="PANTHER" id="PTHR43133:SF62">
    <property type="entry name" value="RNA POLYMERASE SIGMA FACTOR SIGZ"/>
    <property type="match status" value="1"/>
</dbReference>
<feature type="domain" description="RNA polymerase sigma-70 region 2" evidence="7">
    <location>
        <begin position="75"/>
        <end position="141"/>
    </location>
</feature>
<dbReference type="InterPro" id="IPR013325">
    <property type="entry name" value="RNA_pol_sigma_r2"/>
</dbReference>
<comment type="caution">
    <text evidence="8">The sequence shown here is derived from an EMBL/GenBank/DDBJ whole genome shotgun (WGS) entry which is preliminary data.</text>
</comment>
<keyword evidence="6" id="KW-0472">Membrane</keyword>
<dbReference type="GO" id="GO:0006352">
    <property type="term" value="P:DNA-templated transcription initiation"/>
    <property type="evidence" value="ECO:0007669"/>
    <property type="project" value="InterPro"/>
</dbReference>
<feature type="compositionally biased region" description="Acidic residues" evidence="5">
    <location>
        <begin position="391"/>
        <end position="407"/>
    </location>
</feature>
<evidence type="ECO:0000256" key="1">
    <source>
        <dbReference type="ARBA" id="ARBA00010641"/>
    </source>
</evidence>
<dbReference type="InterPro" id="IPR007627">
    <property type="entry name" value="RNA_pol_sigma70_r2"/>
</dbReference>
<feature type="compositionally biased region" description="Low complexity" evidence="5">
    <location>
        <begin position="425"/>
        <end position="439"/>
    </location>
</feature>
<feature type="compositionally biased region" description="Pro residues" evidence="5">
    <location>
        <begin position="409"/>
        <end position="419"/>
    </location>
</feature>
<keyword evidence="9" id="KW-1185">Reference proteome</keyword>
<dbReference type="GO" id="GO:0016987">
    <property type="term" value="F:sigma factor activity"/>
    <property type="evidence" value="ECO:0007669"/>
    <property type="project" value="UniProtKB-KW"/>
</dbReference>
<organism evidence="8 9">
    <name type="scientific">Spongiactinospora rosea</name>
    <dbReference type="NCBI Taxonomy" id="2248750"/>
    <lineage>
        <taxon>Bacteria</taxon>
        <taxon>Bacillati</taxon>
        <taxon>Actinomycetota</taxon>
        <taxon>Actinomycetes</taxon>
        <taxon>Streptosporangiales</taxon>
        <taxon>Streptosporangiaceae</taxon>
        <taxon>Spongiactinospora</taxon>
    </lineage>
</organism>
<feature type="region of interest" description="Disordered" evidence="5">
    <location>
        <begin position="366"/>
        <end position="440"/>
    </location>
</feature>
<dbReference type="Proteomes" id="UP000253303">
    <property type="component" value="Unassembled WGS sequence"/>
</dbReference>
<feature type="transmembrane region" description="Helical" evidence="6">
    <location>
        <begin position="339"/>
        <end position="359"/>
    </location>
</feature>
<dbReference type="InterPro" id="IPR013324">
    <property type="entry name" value="RNA_pol_sigma_r3/r4-like"/>
</dbReference>
<accession>A0A366LUH0</accession>
<keyword evidence="6" id="KW-0812">Transmembrane</keyword>
<evidence type="ECO:0000313" key="9">
    <source>
        <dbReference type="Proteomes" id="UP000253303"/>
    </source>
</evidence>
<comment type="similarity">
    <text evidence="1">Belongs to the sigma-70 factor family. ECF subfamily.</text>
</comment>
<gene>
    <name evidence="8" type="ORF">DP939_24795</name>
</gene>
<dbReference type="InterPro" id="IPR039425">
    <property type="entry name" value="RNA_pol_sigma-70-like"/>
</dbReference>
<dbReference type="EMBL" id="QMEY01000011">
    <property type="protein sequence ID" value="RBQ17581.1"/>
    <property type="molecule type" value="Genomic_DNA"/>
</dbReference>
<evidence type="ECO:0000259" key="7">
    <source>
        <dbReference type="Pfam" id="PF04542"/>
    </source>
</evidence>
<keyword evidence="2" id="KW-0805">Transcription regulation</keyword>
<dbReference type="PANTHER" id="PTHR43133">
    <property type="entry name" value="RNA POLYMERASE ECF-TYPE SIGMA FACTO"/>
    <property type="match status" value="1"/>
</dbReference>
<keyword evidence="6" id="KW-1133">Transmembrane helix</keyword>
<name>A0A366LUH0_9ACTN</name>
<evidence type="ECO:0000256" key="2">
    <source>
        <dbReference type="ARBA" id="ARBA00023015"/>
    </source>
</evidence>
<dbReference type="SUPFAM" id="SSF88946">
    <property type="entry name" value="Sigma2 domain of RNA polymerase sigma factors"/>
    <property type="match status" value="1"/>
</dbReference>
<dbReference type="NCBIfam" id="TIGR02937">
    <property type="entry name" value="sigma70-ECF"/>
    <property type="match status" value="1"/>
</dbReference>
<evidence type="ECO:0000256" key="3">
    <source>
        <dbReference type="ARBA" id="ARBA00023082"/>
    </source>
</evidence>
<keyword evidence="3" id="KW-0731">Sigma factor</keyword>
<evidence type="ECO:0000256" key="6">
    <source>
        <dbReference type="SAM" id="Phobius"/>
    </source>
</evidence>